<protein>
    <submittedName>
        <fullName evidence="1">Uncharacterized protein</fullName>
    </submittedName>
</protein>
<keyword evidence="2" id="KW-1185">Reference proteome</keyword>
<dbReference type="EMBL" id="JAYWIO010000006">
    <property type="protein sequence ID" value="KAK7256418.1"/>
    <property type="molecule type" value="Genomic_DNA"/>
</dbReference>
<gene>
    <name evidence="1" type="ORF">RIF29_29864</name>
</gene>
<sequence length="75" mass="8543">MASSSSAPPAKCTKARANRYSDADNYILAARNAHEFRFSGRDYRQVRWTAMEQRMMDAFSRFFPSSSDYPPPPSS</sequence>
<reference evidence="1 2" key="1">
    <citation type="submission" date="2024-01" db="EMBL/GenBank/DDBJ databases">
        <title>The genomes of 5 underutilized Papilionoideae crops provide insights into root nodulation and disease resistanc.</title>
        <authorList>
            <person name="Yuan L."/>
        </authorList>
    </citation>
    <scope>NUCLEOTIDE SEQUENCE [LARGE SCALE GENOMIC DNA]</scope>
    <source>
        <strain evidence="1">ZHUSHIDOU_FW_LH</strain>
        <tissue evidence="1">Leaf</tissue>
    </source>
</reference>
<evidence type="ECO:0000313" key="1">
    <source>
        <dbReference type="EMBL" id="KAK7256418.1"/>
    </source>
</evidence>
<proteinExistence type="predicted"/>
<name>A0AAN9HU96_CROPI</name>
<dbReference type="AlphaFoldDB" id="A0AAN9HU96"/>
<accession>A0AAN9HU96</accession>
<organism evidence="1 2">
    <name type="scientific">Crotalaria pallida</name>
    <name type="common">Smooth rattlebox</name>
    <name type="synonym">Crotalaria striata</name>
    <dbReference type="NCBI Taxonomy" id="3830"/>
    <lineage>
        <taxon>Eukaryota</taxon>
        <taxon>Viridiplantae</taxon>
        <taxon>Streptophyta</taxon>
        <taxon>Embryophyta</taxon>
        <taxon>Tracheophyta</taxon>
        <taxon>Spermatophyta</taxon>
        <taxon>Magnoliopsida</taxon>
        <taxon>eudicotyledons</taxon>
        <taxon>Gunneridae</taxon>
        <taxon>Pentapetalae</taxon>
        <taxon>rosids</taxon>
        <taxon>fabids</taxon>
        <taxon>Fabales</taxon>
        <taxon>Fabaceae</taxon>
        <taxon>Papilionoideae</taxon>
        <taxon>50 kb inversion clade</taxon>
        <taxon>genistoids sensu lato</taxon>
        <taxon>core genistoids</taxon>
        <taxon>Crotalarieae</taxon>
        <taxon>Crotalaria</taxon>
    </lineage>
</organism>
<evidence type="ECO:0000313" key="2">
    <source>
        <dbReference type="Proteomes" id="UP001372338"/>
    </source>
</evidence>
<comment type="caution">
    <text evidence="1">The sequence shown here is derived from an EMBL/GenBank/DDBJ whole genome shotgun (WGS) entry which is preliminary data.</text>
</comment>
<dbReference type="Proteomes" id="UP001372338">
    <property type="component" value="Unassembled WGS sequence"/>
</dbReference>